<sequence length="247" mass="27454">MNTSEKPASSDADATGGDDCAYWRGVLDRALQGRDPDHPYREWGAAAEAWLQLLSKGCSDTYWWKGGDVDPTADHVKTFVVVEPSGTDRPIVMTAKPYPHGPFEGFYMKDLPGRADRTSEWTVADAHWDDVQMDLAQAHVERRLLFHIKGVGGYHAGDYVVGSDDGFGGHVRVTGECDHERYWWTLVADHDGAGPGFLVARVQKNSGYVSTNTGLMGYNPVMYDDGYTGWADVYPQNCRRRRFVGIS</sequence>
<dbReference type="AlphaFoldDB" id="A0A401Z5Z3"/>
<gene>
    <name evidence="1" type="ORF">EHYA_10026</name>
</gene>
<evidence type="ECO:0000313" key="1">
    <source>
        <dbReference type="EMBL" id="GCE02249.1"/>
    </source>
</evidence>
<dbReference type="RefSeq" id="WP_126643751.1">
    <property type="nucleotide sequence ID" value="NZ_BIFH01000060.1"/>
</dbReference>
<keyword evidence="2" id="KW-1185">Reference proteome</keyword>
<organism evidence="1 2">
    <name type="scientific">Embleya hyalina</name>
    <dbReference type="NCBI Taxonomy" id="516124"/>
    <lineage>
        <taxon>Bacteria</taxon>
        <taxon>Bacillati</taxon>
        <taxon>Actinomycetota</taxon>
        <taxon>Actinomycetes</taxon>
        <taxon>Kitasatosporales</taxon>
        <taxon>Streptomycetaceae</taxon>
        <taxon>Embleya</taxon>
    </lineage>
</organism>
<comment type="caution">
    <text evidence="1">The sequence shown here is derived from an EMBL/GenBank/DDBJ whole genome shotgun (WGS) entry which is preliminary data.</text>
</comment>
<reference evidence="1 2" key="1">
    <citation type="submission" date="2018-12" db="EMBL/GenBank/DDBJ databases">
        <title>Draft genome sequence of Embleya hyalina NBRC 13850T.</title>
        <authorList>
            <person name="Komaki H."/>
            <person name="Hosoyama A."/>
            <person name="Kimura A."/>
            <person name="Ichikawa N."/>
            <person name="Tamura T."/>
        </authorList>
    </citation>
    <scope>NUCLEOTIDE SEQUENCE [LARGE SCALE GENOMIC DNA]</scope>
    <source>
        <strain evidence="1 2">NBRC 13850</strain>
    </source>
</reference>
<proteinExistence type="predicted"/>
<evidence type="ECO:0000313" key="2">
    <source>
        <dbReference type="Proteomes" id="UP000286931"/>
    </source>
</evidence>
<dbReference type="EMBL" id="BIFH01000060">
    <property type="protein sequence ID" value="GCE02249.1"/>
    <property type="molecule type" value="Genomic_DNA"/>
</dbReference>
<protein>
    <submittedName>
        <fullName evidence="1">Uncharacterized protein</fullName>
    </submittedName>
</protein>
<name>A0A401Z5Z3_9ACTN</name>
<accession>A0A401Z5Z3</accession>
<dbReference type="Proteomes" id="UP000286931">
    <property type="component" value="Unassembled WGS sequence"/>
</dbReference>